<sequence>MNKTNLSIIIPTYNNGKLIAKAIQSASTYGGTDLEILVVDDGSTDGSTNELQNIDPRVQVIHKENGGVSSARNLGLQKAQGEYILFLDADDQLTPEWGQQMEHLKGQDLILFNYQTSKGEIRNINRQCLLSGDELEEYRCTMISNPTKNLTVWGKFLRRQVIEEHGLHFDENLSFAEDGDFMVAFLLEIQSLQLVPASFYRYLDSPSSVMRTFDGKKVAGYLDALSMTTKRFEHQHEDIQMAGAYYVLMHVNVMMVREVFDINNPASNRQKIQQLKRIIKEPVISSALAKVPLRACRKPRLVPIALLKLRLYCLARMIFTLRSKENHK</sequence>
<evidence type="ECO:0000313" key="3">
    <source>
        <dbReference type="Proteomes" id="UP001218104"/>
    </source>
</evidence>
<keyword evidence="2" id="KW-0808">Transferase</keyword>
<proteinExistence type="predicted"/>
<gene>
    <name evidence="2" type="ORF">P8634_08240</name>
</gene>
<protein>
    <submittedName>
        <fullName evidence="2">Glycosyltransferase family A protein</fullName>
        <ecNumber evidence="2">2.4.-.-</ecNumber>
    </submittedName>
</protein>
<dbReference type="InterPro" id="IPR001173">
    <property type="entry name" value="Glyco_trans_2-like"/>
</dbReference>
<dbReference type="RefSeq" id="WP_104878472.1">
    <property type="nucleotide sequence ID" value="NZ_CP053314.1"/>
</dbReference>
<dbReference type="PANTHER" id="PTHR22916">
    <property type="entry name" value="GLYCOSYLTRANSFERASE"/>
    <property type="match status" value="1"/>
</dbReference>
<name>A0AAJ5ZZS8_LIMFE</name>
<dbReference type="EC" id="2.4.-.-" evidence="2"/>
<reference evidence="2" key="1">
    <citation type="submission" date="2023-04" db="EMBL/GenBank/DDBJ databases">
        <title>Genomic of Limosilactobacillus fermentum MSJK0025.</title>
        <authorList>
            <person name="Yang S."/>
        </authorList>
    </citation>
    <scope>NUCLEOTIDE SEQUENCE</scope>
    <source>
        <strain evidence="2">MSJK0025</strain>
    </source>
</reference>
<evidence type="ECO:0000259" key="1">
    <source>
        <dbReference type="Pfam" id="PF00535"/>
    </source>
</evidence>
<feature type="domain" description="Glycosyltransferase 2-like" evidence="1">
    <location>
        <begin position="7"/>
        <end position="127"/>
    </location>
</feature>
<dbReference type="SUPFAM" id="SSF53448">
    <property type="entry name" value="Nucleotide-diphospho-sugar transferases"/>
    <property type="match status" value="1"/>
</dbReference>
<dbReference type="InterPro" id="IPR029044">
    <property type="entry name" value="Nucleotide-diphossugar_trans"/>
</dbReference>
<accession>A0AAJ5ZZS8</accession>
<dbReference type="CDD" id="cd00761">
    <property type="entry name" value="Glyco_tranf_GTA_type"/>
    <property type="match status" value="1"/>
</dbReference>
<dbReference type="EMBL" id="CP121468">
    <property type="protein sequence ID" value="WFR88757.1"/>
    <property type="molecule type" value="Genomic_DNA"/>
</dbReference>
<evidence type="ECO:0000313" key="2">
    <source>
        <dbReference type="EMBL" id="WFR88757.1"/>
    </source>
</evidence>
<keyword evidence="2" id="KW-0328">Glycosyltransferase</keyword>
<dbReference type="Pfam" id="PF00535">
    <property type="entry name" value="Glycos_transf_2"/>
    <property type="match status" value="1"/>
</dbReference>
<dbReference type="GO" id="GO:0016757">
    <property type="term" value="F:glycosyltransferase activity"/>
    <property type="evidence" value="ECO:0007669"/>
    <property type="project" value="UniProtKB-KW"/>
</dbReference>
<dbReference type="Gene3D" id="3.90.550.10">
    <property type="entry name" value="Spore Coat Polysaccharide Biosynthesis Protein SpsA, Chain A"/>
    <property type="match status" value="1"/>
</dbReference>
<organism evidence="2 3">
    <name type="scientific">Limosilactobacillus fermentum</name>
    <name type="common">Lactobacillus fermentum</name>
    <dbReference type="NCBI Taxonomy" id="1613"/>
    <lineage>
        <taxon>Bacteria</taxon>
        <taxon>Bacillati</taxon>
        <taxon>Bacillota</taxon>
        <taxon>Bacilli</taxon>
        <taxon>Lactobacillales</taxon>
        <taxon>Lactobacillaceae</taxon>
        <taxon>Limosilactobacillus</taxon>
    </lineage>
</organism>
<dbReference type="AlphaFoldDB" id="A0AAJ5ZZS8"/>
<dbReference type="Proteomes" id="UP001218104">
    <property type="component" value="Chromosome"/>
</dbReference>